<evidence type="ECO:0000259" key="12">
    <source>
        <dbReference type="PROSITE" id="PS50929"/>
    </source>
</evidence>
<evidence type="ECO:0000256" key="5">
    <source>
        <dbReference type="ARBA" id="ARBA00022741"/>
    </source>
</evidence>
<keyword evidence="14" id="KW-1185">Reference proteome</keyword>
<keyword evidence="8 10" id="KW-0472">Membrane</keyword>
<dbReference type="InterPro" id="IPR017871">
    <property type="entry name" value="ABC_transporter-like_CS"/>
</dbReference>
<feature type="transmembrane region" description="Helical" evidence="10">
    <location>
        <begin position="708"/>
        <end position="731"/>
    </location>
</feature>
<evidence type="ECO:0000256" key="7">
    <source>
        <dbReference type="ARBA" id="ARBA00022989"/>
    </source>
</evidence>
<evidence type="ECO:0000313" key="14">
    <source>
        <dbReference type="Proteomes" id="UP001648503"/>
    </source>
</evidence>
<keyword evidence="4" id="KW-0677">Repeat</keyword>
<dbReference type="InterPro" id="IPR003593">
    <property type="entry name" value="AAA+_ATPase"/>
</dbReference>
<feature type="transmembrane region" description="Helical" evidence="10">
    <location>
        <begin position="100"/>
        <end position="122"/>
    </location>
</feature>
<dbReference type="InterPro" id="IPR039421">
    <property type="entry name" value="Type_1_exporter"/>
</dbReference>
<dbReference type="EMBL" id="JAFCIX010000059">
    <property type="protein sequence ID" value="KAH6599807.1"/>
    <property type="molecule type" value="Genomic_DNA"/>
</dbReference>
<proteinExistence type="predicted"/>
<dbReference type="SUPFAM" id="SSF52540">
    <property type="entry name" value="P-loop containing nucleoside triphosphate hydrolases"/>
    <property type="match status" value="2"/>
</dbReference>
<organism evidence="13 14">
    <name type="scientific">Batrachochytrium salamandrivorans</name>
    <dbReference type="NCBI Taxonomy" id="1357716"/>
    <lineage>
        <taxon>Eukaryota</taxon>
        <taxon>Fungi</taxon>
        <taxon>Fungi incertae sedis</taxon>
        <taxon>Chytridiomycota</taxon>
        <taxon>Chytridiomycota incertae sedis</taxon>
        <taxon>Chytridiomycetes</taxon>
        <taxon>Rhizophydiales</taxon>
        <taxon>Rhizophydiales incertae sedis</taxon>
        <taxon>Batrachochytrium</taxon>
    </lineage>
</organism>
<name>A0ABQ8FKE1_9FUNG</name>
<dbReference type="PROSITE" id="PS00211">
    <property type="entry name" value="ABC_TRANSPORTER_1"/>
    <property type="match status" value="2"/>
</dbReference>
<dbReference type="PROSITE" id="PS50893">
    <property type="entry name" value="ABC_TRANSPORTER_2"/>
    <property type="match status" value="2"/>
</dbReference>
<dbReference type="InterPro" id="IPR003439">
    <property type="entry name" value="ABC_transporter-like_ATP-bd"/>
</dbReference>
<accession>A0ABQ8FKE1</accession>
<keyword evidence="6" id="KW-0067">ATP-binding</keyword>
<feature type="domain" description="ABC transmembrane type-1" evidence="12">
    <location>
        <begin position="47"/>
        <end position="340"/>
    </location>
</feature>
<keyword evidence="2" id="KW-0813">Transport</keyword>
<keyword evidence="5" id="KW-0547">Nucleotide-binding</keyword>
<keyword evidence="7 10" id="KW-1133">Transmembrane helix</keyword>
<sequence length="1277" mass="139978">MESGDDPSSKTTANATIVLKESESAVPDIGYFKLYRYARRTDIALMALGLFMAFLAGAAFPLTTVVFGELINTFGKWQIRPGFYVTAEELVSEVSSKTIFFLYLALLTFITTYLYMSIFVYASERQAHIIREQYLKAVLRQNIGWFDNVGAGEVATRITSDTLLIQDGIGEKVPLALNQVATFISGFIIAFWKSWGLTLVLLSVVPLVILSAGAMNLLAGRFQTRILNLYSAAGSTAEETISAARTVTAFNAQNKMAARYSKSLVEARKEGIKKSMITGLGLGALFFFIYCAYSLAFYYGYLLLRDNRISPGDIVNVFFAVLIGAFALGQVAPDIQAFALGRGAGAKIFHTIDRVPSIDPYDNSGETIPENEFKGKLELKNVEFTYPSRPGVQVLNKVSLVIEPGTTVALAGQSGSGKSTIIQLTERFYDCDQGCIELDGIPLRRLNISWLRRHIGLVSQEPVLFAGTIAENVSFGLVGSPLETSTEDEKLKLVMDACRQANAHDFVMKLSLGYDTRVGDRGLMLSGGQKQRIAIARAIIKNPRILLLDEATSALDTASERIVQEALDRVSRSRTTITIAHRLSTIKTADKIVVMVRGEIVEQGNHQSLISDGGLYSRLVAAQHLKQGSKDPSELANAKNGVAVVTDPDAIPPQSFADEDIKVVNHSAPSIHKDMYSNDIESGHGGKKMSVSKVIYEIMTLNLPELKYTLLGLIAAVGSGMVYPIFAIVFAEIIQTFSETGEALERDSKKWALIFVFIAIGTFVFNFLQNTMFGFASELLTERIRRLVFSAIIHQDIAFFDDESHSTGILTSNLSSDAQKVQGASGTTLGTILQVSVNLIGGIIVALVYGWKLALVATTILPILIGSGIFRMTILTYFSEKSKRAYERSAQVACEAVAAIRTVQSLTREEQMYQSYRKLLELPLRDGFRNAWSNTLLYALSQTVNFLVNALVFWYGGRLIAYEGYGIKQMFTVFVAIVFGSQGAGRIFAYSPDLTKAKDAGESIIFLLNRKPTIDSSSTEGEKLDRAKVQGWVEFKNVTFSYPTRPNIKVLKGLNVTIKPGQLAAFVGPSGCGKSTTIGLLERFYNISSGSVLLDNRDISKINVSSYRDVIGLVSQEPNLFDFSIRDNITFGCKTMPSQEEIEAACREANIHEFIVSLPDGYETRAGAKGGQFSGGQKQRIAIARALVRQPKILLLDEATSALDAESEKVVQEALDKASKGRTTIAIAHRLSTIQHADIIFVINEGVVAEQGTHSELFEMRGIYYDLVVQQDLESTA</sequence>
<dbReference type="Proteomes" id="UP001648503">
    <property type="component" value="Unassembled WGS sequence"/>
</dbReference>
<feature type="transmembrane region" description="Helical" evidence="10">
    <location>
        <begin position="829"/>
        <end position="849"/>
    </location>
</feature>
<evidence type="ECO:0000259" key="11">
    <source>
        <dbReference type="PROSITE" id="PS50893"/>
    </source>
</evidence>
<feature type="transmembrane region" description="Helical" evidence="10">
    <location>
        <begin position="969"/>
        <end position="989"/>
    </location>
</feature>
<feature type="transmembrane region" description="Helical" evidence="10">
    <location>
        <begin position="43"/>
        <end position="67"/>
    </location>
</feature>
<feature type="transmembrane region" description="Helical" evidence="10">
    <location>
        <begin position="314"/>
        <end position="332"/>
    </location>
</feature>
<keyword evidence="3 10" id="KW-0812">Transmembrane</keyword>
<dbReference type="InterPro" id="IPR027417">
    <property type="entry name" value="P-loop_NTPase"/>
</dbReference>
<feature type="domain" description="ABC transporter" evidence="11">
    <location>
        <begin position="1033"/>
        <end position="1270"/>
    </location>
</feature>
<feature type="transmembrane region" description="Helical" evidence="10">
    <location>
        <begin position="855"/>
        <end position="878"/>
    </location>
</feature>
<evidence type="ECO:0000256" key="9">
    <source>
        <dbReference type="ARBA" id="ARBA00023180"/>
    </source>
</evidence>
<dbReference type="SUPFAM" id="SSF90123">
    <property type="entry name" value="ABC transporter transmembrane region"/>
    <property type="match status" value="2"/>
</dbReference>
<evidence type="ECO:0000313" key="13">
    <source>
        <dbReference type="EMBL" id="KAH6599807.1"/>
    </source>
</evidence>
<dbReference type="Pfam" id="PF00664">
    <property type="entry name" value="ABC_membrane"/>
    <property type="match status" value="2"/>
</dbReference>
<feature type="transmembrane region" description="Helical" evidence="10">
    <location>
        <begin position="277"/>
        <end position="302"/>
    </location>
</feature>
<comment type="subcellular location">
    <subcellularLocation>
        <location evidence="1">Membrane</location>
        <topology evidence="1">Multi-pass membrane protein</topology>
    </subcellularLocation>
</comment>
<dbReference type="SMART" id="SM00382">
    <property type="entry name" value="AAA"/>
    <property type="match status" value="2"/>
</dbReference>
<protein>
    <submittedName>
        <fullName evidence="13">Uncharacterized protein</fullName>
    </submittedName>
</protein>
<evidence type="ECO:0000256" key="2">
    <source>
        <dbReference type="ARBA" id="ARBA00022448"/>
    </source>
</evidence>
<gene>
    <name evidence="13" type="ORF">BASA50_002738</name>
</gene>
<evidence type="ECO:0000256" key="3">
    <source>
        <dbReference type="ARBA" id="ARBA00022692"/>
    </source>
</evidence>
<dbReference type="PANTHER" id="PTHR43394:SF16">
    <property type="entry name" value="ABC TRANSPORTER B FAMILY MEMBER 4-LIKE ISOFORM X1"/>
    <property type="match status" value="1"/>
</dbReference>
<dbReference type="PANTHER" id="PTHR43394">
    <property type="entry name" value="ATP-DEPENDENT PERMEASE MDL1, MITOCHONDRIAL"/>
    <property type="match status" value="1"/>
</dbReference>
<dbReference type="InterPro" id="IPR036640">
    <property type="entry name" value="ABC1_TM_sf"/>
</dbReference>
<dbReference type="PROSITE" id="PS50929">
    <property type="entry name" value="ABC_TM1F"/>
    <property type="match status" value="2"/>
</dbReference>
<feature type="transmembrane region" description="Helical" evidence="10">
    <location>
        <begin position="198"/>
        <end position="219"/>
    </location>
</feature>
<dbReference type="CDD" id="cd18578">
    <property type="entry name" value="ABC_6TM_Pgp_ABCB1_D2_like"/>
    <property type="match status" value="1"/>
</dbReference>
<feature type="transmembrane region" description="Helical" evidence="10">
    <location>
        <begin position="751"/>
        <end position="776"/>
    </location>
</feature>
<dbReference type="Gene3D" id="1.20.1560.10">
    <property type="entry name" value="ABC transporter type 1, transmembrane domain"/>
    <property type="match status" value="1"/>
</dbReference>
<evidence type="ECO:0000256" key="1">
    <source>
        <dbReference type="ARBA" id="ARBA00004141"/>
    </source>
</evidence>
<dbReference type="Pfam" id="PF00005">
    <property type="entry name" value="ABC_tran"/>
    <property type="match status" value="2"/>
</dbReference>
<comment type="caution">
    <text evidence="13">The sequence shown here is derived from an EMBL/GenBank/DDBJ whole genome shotgun (WGS) entry which is preliminary data.</text>
</comment>
<evidence type="ECO:0000256" key="4">
    <source>
        <dbReference type="ARBA" id="ARBA00022737"/>
    </source>
</evidence>
<dbReference type="CDD" id="cd03249">
    <property type="entry name" value="ABC_MTABC3_MDL1_MDL2"/>
    <property type="match status" value="2"/>
</dbReference>
<dbReference type="CDD" id="cd18577">
    <property type="entry name" value="ABC_6TM_Pgp_ABCB1_D1_like"/>
    <property type="match status" value="1"/>
</dbReference>
<keyword evidence="9" id="KW-0325">Glycoprotein</keyword>
<reference evidence="13 14" key="1">
    <citation type="submission" date="2021-02" db="EMBL/GenBank/DDBJ databases">
        <title>Variation within the Batrachochytrium salamandrivorans European outbreak.</title>
        <authorList>
            <person name="Kelly M."/>
            <person name="Pasmans F."/>
            <person name="Shea T.P."/>
            <person name="Munoz J.F."/>
            <person name="Carranza S."/>
            <person name="Cuomo C.A."/>
            <person name="Martel A."/>
        </authorList>
    </citation>
    <scope>NUCLEOTIDE SEQUENCE [LARGE SCALE GENOMIC DNA]</scope>
    <source>
        <strain evidence="13 14">AMFP18/2</strain>
    </source>
</reference>
<feature type="transmembrane region" description="Helical" evidence="10">
    <location>
        <begin position="935"/>
        <end position="957"/>
    </location>
</feature>
<dbReference type="InterPro" id="IPR011527">
    <property type="entry name" value="ABC1_TM_dom"/>
</dbReference>
<feature type="domain" description="ABC transporter" evidence="11">
    <location>
        <begin position="377"/>
        <end position="622"/>
    </location>
</feature>
<feature type="domain" description="ABC transmembrane type-1" evidence="12">
    <location>
        <begin position="710"/>
        <end position="996"/>
    </location>
</feature>
<evidence type="ECO:0000256" key="10">
    <source>
        <dbReference type="SAM" id="Phobius"/>
    </source>
</evidence>
<dbReference type="Gene3D" id="3.40.50.300">
    <property type="entry name" value="P-loop containing nucleotide triphosphate hydrolases"/>
    <property type="match status" value="2"/>
</dbReference>
<evidence type="ECO:0000256" key="6">
    <source>
        <dbReference type="ARBA" id="ARBA00022840"/>
    </source>
</evidence>
<evidence type="ECO:0000256" key="8">
    <source>
        <dbReference type="ARBA" id="ARBA00023136"/>
    </source>
</evidence>